<organism evidence="7 8">
    <name type="scientific">Citricoccus zhacaiensis</name>
    <dbReference type="NCBI Taxonomy" id="489142"/>
    <lineage>
        <taxon>Bacteria</taxon>
        <taxon>Bacillati</taxon>
        <taxon>Actinomycetota</taxon>
        <taxon>Actinomycetes</taxon>
        <taxon>Micrococcales</taxon>
        <taxon>Micrococcaceae</taxon>
        <taxon>Citricoccus</taxon>
    </lineage>
</organism>
<dbReference type="Gene3D" id="1.10.10.10">
    <property type="entry name" value="Winged helix-like DNA-binding domain superfamily/Winged helix DNA-binding domain"/>
    <property type="match status" value="1"/>
</dbReference>
<dbReference type="Pfam" id="PF09339">
    <property type="entry name" value="HTH_IclR"/>
    <property type="match status" value="1"/>
</dbReference>
<name>A0ABQ2LWL4_9MICC</name>
<protein>
    <submittedName>
        <fullName evidence="7">IclR family transcriptional regulator</fullName>
    </submittedName>
</protein>
<proteinExistence type="predicted"/>
<dbReference type="RefSeq" id="WP_188805398.1">
    <property type="nucleotide sequence ID" value="NZ_BAAAOU010000004.1"/>
</dbReference>
<evidence type="ECO:0000259" key="6">
    <source>
        <dbReference type="PROSITE" id="PS51078"/>
    </source>
</evidence>
<dbReference type="InterPro" id="IPR014757">
    <property type="entry name" value="Tscrpt_reg_IclR_C"/>
</dbReference>
<keyword evidence="3" id="KW-0804">Transcription</keyword>
<dbReference type="InterPro" id="IPR029016">
    <property type="entry name" value="GAF-like_dom_sf"/>
</dbReference>
<accession>A0ABQ2LWL4</accession>
<evidence type="ECO:0000256" key="4">
    <source>
        <dbReference type="SAM" id="MobiDB-lite"/>
    </source>
</evidence>
<gene>
    <name evidence="7" type="ORF">GCM10010977_13310</name>
</gene>
<feature type="domain" description="HTH iclR-type" evidence="5">
    <location>
        <begin position="33"/>
        <end position="95"/>
    </location>
</feature>
<dbReference type="Proteomes" id="UP000642509">
    <property type="component" value="Unassembled WGS sequence"/>
</dbReference>
<dbReference type="InterPro" id="IPR036388">
    <property type="entry name" value="WH-like_DNA-bd_sf"/>
</dbReference>
<feature type="region of interest" description="Disordered" evidence="4">
    <location>
        <begin position="1"/>
        <end position="28"/>
    </location>
</feature>
<dbReference type="PROSITE" id="PS51077">
    <property type="entry name" value="HTH_ICLR"/>
    <property type="match status" value="1"/>
</dbReference>
<dbReference type="EMBL" id="BMLQ01000003">
    <property type="protein sequence ID" value="GGO43950.1"/>
    <property type="molecule type" value="Genomic_DNA"/>
</dbReference>
<keyword evidence="8" id="KW-1185">Reference proteome</keyword>
<keyword evidence="2" id="KW-0238">DNA-binding</keyword>
<evidence type="ECO:0000256" key="2">
    <source>
        <dbReference type="ARBA" id="ARBA00023125"/>
    </source>
</evidence>
<dbReference type="Gene3D" id="3.30.450.40">
    <property type="match status" value="1"/>
</dbReference>
<evidence type="ECO:0000256" key="1">
    <source>
        <dbReference type="ARBA" id="ARBA00023015"/>
    </source>
</evidence>
<dbReference type="PANTHER" id="PTHR30136:SF24">
    <property type="entry name" value="HTH-TYPE TRANSCRIPTIONAL REPRESSOR ALLR"/>
    <property type="match status" value="1"/>
</dbReference>
<dbReference type="Pfam" id="PF01614">
    <property type="entry name" value="IclR_C"/>
    <property type="match status" value="1"/>
</dbReference>
<dbReference type="PANTHER" id="PTHR30136">
    <property type="entry name" value="HELIX-TURN-HELIX TRANSCRIPTIONAL REGULATOR, ICLR FAMILY"/>
    <property type="match status" value="1"/>
</dbReference>
<dbReference type="SUPFAM" id="SSF55781">
    <property type="entry name" value="GAF domain-like"/>
    <property type="match status" value="1"/>
</dbReference>
<evidence type="ECO:0000256" key="3">
    <source>
        <dbReference type="ARBA" id="ARBA00023163"/>
    </source>
</evidence>
<evidence type="ECO:0000259" key="5">
    <source>
        <dbReference type="PROSITE" id="PS51077"/>
    </source>
</evidence>
<reference evidence="8" key="1">
    <citation type="journal article" date="2019" name="Int. J. Syst. Evol. Microbiol.">
        <title>The Global Catalogue of Microorganisms (GCM) 10K type strain sequencing project: providing services to taxonomists for standard genome sequencing and annotation.</title>
        <authorList>
            <consortium name="The Broad Institute Genomics Platform"/>
            <consortium name="The Broad Institute Genome Sequencing Center for Infectious Disease"/>
            <person name="Wu L."/>
            <person name="Ma J."/>
        </authorList>
    </citation>
    <scope>NUCLEOTIDE SEQUENCE [LARGE SCALE GENOMIC DNA]</scope>
    <source>
        <strain evidence="8">CGMCC 1.7064</strain>
    </source>
</reference>
<feature type="domain" description="IclR-ED" evidence="6">
    <location>
        <begin position="96"/>
        <end position="276"/>
    </location>
</feature>
<evidence type="ECO:0000313" key="8">
    <source>
        <dbReference type="Proteomes" id="UP000642509"/>
    </source>
</evidence>
<sequence>MSTTSTGPDDGRTGPAAASGGAGAESGNGARGASVIVNVLQVIRCFTVEEPVLGVTEIAAQVGLHKSSVSRILATLEQEQVVARDEASRKYRLGLGLIAVAGPLLAGLDVRRIAMDCLRELSETTGETAALNIWDGTAAVTVEQVPSRQQVKHTSVLGSRYATGLSASVQVLLAHEDPERVRGLVDAGRITFDSPADPAAYLERLAAVLRDGHAVNHGETQQDEVGIAAPVLDHRGEVVATVLLAAPRYRVPAERTPELAAHCREAARRVSQRLGAASMGPEGSPAAAARRT</sequence>
<comment type="caution">
    <text evidence="7">The sequence shown here is derived from an EMBL/GenBank/DDBJ whole genome shotgun (WGS) entry which is preliminary data.</text>
</comment>
<dbReference type="InterPro" id="IPR050707">
    <property type="entry name" value="HTH_MetabolicPath_Reg"/>
</dbReference>
<dbReference type="SUPFAM" id="SSF46785">
    <property type="entry name" value="Winged helix' DNA-binding domain"/>
    <property type="match status" value="1"/>
</dbReference>
<dbReference type="InterPro" id="IPR005471">
    <property type="entry name" value="Tscrpt_reg_IclR_N"/>
</dbReference>
<dbReference type="InterPro" id="IPR036390">
    <property type="entry name" value="WH_DNA-bd_sf"/>
</dbReference>
<keyword evidence="1" id="KW-0805">Transcription regulation</keyword>
<dbReference type="SMART" id="SM00346">
    <property type="entry name" value="HTH_ICLR"/>
    <property type="match status" value="1"/>
</dbReference>
<evidence type="ECO:0000313" key="7">
    <source>
        <dbReference type="EMBL" id="GGO43950.1"/>
    </source>
</evidence>
<dbReference type="PROSITE" id="PS51078">
    <property type="entry name" value="ICLR_ED"/>
    <property type="match status" value="1"/>
</dbReference>